<evidence type="ECO:0000313" key="1">
    <source>
        <dbReference type="EMBL" id="MBB4619144.1"/>
    </source>
</evidence>
<dbReference type="NCBIfam" id="TIGR01560">
    <property type="entry name" value="put_DNA_pack"/>
    <property type="match status" value="1"/>
</dbReference>
<comment type="caution">
    <text evidence="1">The sequence shown here is derived from an EMBL/GenBank/DDBJ whole genome shotgun (WGS) entry which is preliminary data.</text>
</comment>
<proteinExistence type="predicted"/>
<dbReference type="Gene3D" id="1.10.3230.30">
    <property type="entry name" value="Phage gp6-like head-tail connector protein"/>
    <property type="match status" value="1"/>
</dbReference>
<reference evidence="1 2" key="1">
    <citation type="submission" date="2020-08" db="EMBL/GenBank/DDBJ databases">
        <title>Genomic Encyclopedia of Type Strains, Phase IV (KMG-IV): sequencing the most valuable type-strain genomes for metagenomic binning, comparative biology and taxonomic classification.</title>
        <authorList>
            <person name="Goeker M."/>
        </authorList>
    </citation>
    <scope>NUCLEOTIDE SEQUENCE [LARGE SCALE GENOMIC DNA]</scope>
    <source>
        <strain evidence="1 2">DSM 15867</strain>
    </source>
</reference>
<evidence type="ECO:0008006" key="3">
    <source>
        <dbReference type="Google" id="ProtNLM"/>
    </source>
</evidence>
<dbReference type="InterPro" id="IPR021146">
    <property type="entry name" value="Phage_gp6-like_head-tail"/>
</dbReference>
<dbReference type="InterPro" id="IPR006450">
    <property type="entry name" value="Phage_HK97_gp6-like"/>
</dbReference>
<accession>A0A7W7EZI4</accession>
<name>A0A7W7EZI4_9SPHN</name>
<gene>
    <name evidence="1" type="ORF">GGQ96_003294</name>
</gene>
<keyword evidence="2" id="KW-1185">Reference proteome</keyword>
<sequence>MTPQILSLASAREHLRVGNELSDDSLREYIAAAETIIADHLGRTLICQIGGWAAPDLVPANVVHAIKVVLTDIYENRGAPTIDDETLDRMVGRQKRIGFA</sequence>
<protein>
    <recommendedName>
        <fullName evidence="3">Phage gp6-like head-tail connector protein</fullName>
    </recommendedName>
</protein>
<evidence type="ECO:0000313" key="2">
    <source>
        <dbReference type="Proteomes" id="UP000574769"/>
    </source>
</evidence>
<organism evidence="1 2">
    <name type="scientific">Sphingomonas abaci</name>
    <dbReference type="NCBI Taxonomy" id="237611"/>
    <lineage>
        <taxon>Bacteria</taxon>
        <taxon>Pseudomonadati</taxon>
        <taxon>Pseudomonadota</taxon>
        <taxon>Alphaproteobacteria</taxon>
        <taxon>Sphingomonadales</taxon>
        <taxon>Sphingomonadaceae</taxon>
        <taxon>Sphingomonas</taxon>
    </lineage>
</organism>
<dbReference type="RefSeq" id="WP_184116588.1">
    <property type="nucleotide sequence ID" value="NZ_JACHNY010000007.1"/>
</dbReference>
<dbReference type="Proteomes" id="UP000574769">
    <property type="component" value="Unassembled WGS sequence"/>
</dbReference>
<dbReference type="CDD" id="cd08054">
    <property type="entry name" value="gp6"/>
    <property type="match status" value="1"/>
</dbReference>
<dbReference type="Pfam" id="PF05135">
    <property type="entry name" value="Phage_connect_1"/>
    <property type="match status" value="1"/>
</dbReference>
<dbReference type="AlphaFoldDB" id="A0A7W7EZI4"/>
<dbReference type="EMBL" id="JACHNY010000007">
    <property type="protein sequence ID" value="MBB4619144.1"/>
    <property type="molecule type" value="Genomic_DNA"/>
</dbReference>